<dbReference type="SUPFAM" id="SSF52374">
    <property type="entry name" value="Nucleotidylyl transferase"/>
    <property type="match status" value="1"/>
</dbReference>
<proteinExistence type="predicted"/>
<dbReference type="InterPro" id="IPR014729">
    <property type="entry name" value="Rossmann-like_a/b/a_fold"/>
</dbReference>
<dbReference type="AlphaFoldDB" id="A0A381ZJ74"/>
<dbReference type="NCBIfam" id="NF001100">
    <property type="entry name" value="PRK00133.1"/>
    <property type="match status" value="1"/>
</dbReference>
<gene>
    <name evidence="12" type="ORF">METZ01_LOCUS141746</name>
</gene>
<dbReference type="FunFam" id="2.20.28.20:FF:000001">
    <property type="entry name" value="Methionine--tRNA ligase"/>
    <property type="match status" value="1"/>
</dbReference>
<organism evidence="12">
    <name type="scientific">marine metagenome</name>
    <dbReference type="NCBI Taxonomy" id="408172"/>
    <lineage>
        <taxon>unclassified sequences</taxon>
        <taxon>metagenomes</taxon>
        <taxon>ecological metagenomes</taxon>
    </lineage>
</organism>
<dbReference type="PRINTS" id="PR01041">
    <property type="entry name" value="TRNASYNTHMET"/>
</dbReference>
<dbReference type="PROSITE" id="PS00178">
    <property type="entry name" value="AA_TRNA_LIGASE_I"/>
    <property type="match status" value="1"/>
</dbReference>
<dbReference type="InterPro" id="IPR015413">
    <property type="entry name" value="Methionyl/Leucyl_tRNA_Synth"/>
</dbReference>
<evidence type="ECO:0000256" key="3">
    <source>
        <dbReference type="ARBA" id="ARBA00022490"/>
    </source>
</evidence>
<keyword evidence="6" id="KW-0067">ATP-binding</keyword>
<feature type="domain" description="Methionyl/Leucyl tRNA synthetase" evidence="11">
    <location>
        <begin position="1"/>
        <end position="385"/>
    </location>
</feature>
<dbReference type="PANTHER" id="PTHR45765">
    <property type="entry name" value="METHIONINE--TRNA LIGASE"/>
    <property type="match status" value="1"/>
</dbReference>
<dbReference type="GO" id="GO:0004825">
    <property type="term" value="F:methionine-tRNA ligase activity"/>
    <property type="evidence" value="ECO:0007669"/>
    <property type="project" value="UniProtKB-EC"/>
</dbReference>
<accession>A0A381ZJ74</accession>
<evidence type="ECO:0000256" key="4">
    <source>
        <dbReference type="ARBA" id="ARBA00022598"/>
    </source>
</evidence>
<feature type="non-terminal residue" evidence="12">
    <location>
        <position position="396"/>
    </location>
</feature>
<dbReference type="InterPro" id="IPR033911">
    <property type="entry name" value="MetRS_core"/>
</dbReference>
<dbReference type="EC" id="6.1.1.10" evidence="2"/>
<dbReference type="Gene3D" id="2.20.28.20">
    <property type="entry name" value="Methionyl-tRNA synthetase, Zn-domain"/>
    <property type="match status" value="1"/>
</dbReference>
<dbReference type="InterPro" id="IPR023458">
    <property type="entry name" value="Met-tRNA_ligase_1"/>
</dbReference>
<dbReference type="NCBIfam" id="TIGR00398">
    <property type="entry name" value="metG"/>
    <property type="match status" value="1"/>
</dbReference>
<dbReference type="Pfam" id="PF09334">
    <property type="entry name" value="tRNA-synt_1g"/>
    <property type="match status" value="1"/>
</dbReference>
<dbReference type="EMBL" id="UINC01021406">
    <property type="protein sequence ID" value="SVA88892.1"/>
    <property type="molecule type" value="Genomic_DNA"/>
</dbReference>
<keyword evidence="7" id="KW-0648">Protein biosynthesis</keyword>
<dbReference type="Gene3D" id="3.40.50.620">
    <property type="entry name" value="HUPs"/>
    <property type="match status" value="1"/>
</dbReference>
<name>A0A381ZJ74_9ZZZZ</name>
<evidence type="ECO:0000256" key="9">
    <source>
        <dbReference type="ARBA" id="ARBA00030904"/>
    </source>
</evidence>
<evidence type="ECO:0000259" key="11">
    <source>
        <dbReference type="Pfam" id="PF09334"/>
    </source>
</evidence>
<feature type="non-terminal residue" evidence="12">
    <location>
        <position position="1"/>
    </location>
</feature>
<evidence type="ECO:0000256" key="5">
    <source>
        <dbReference type="ARBA" id="ARBA00022741"/>
    </source>
</evidence>
<reference evidence="12" key="1">
    <citation type="submission" date="2018-05" db="EMBL/GenBank/DDBJ databases">
        <authorList>
            <person name="Lanie J.A."/>
            <person name="Ng W.-L."/>
            <person name="Kazmierczak K.M."/>
            <person name="Andrzejewski T.M."/>
            <person name="Davidsen T.M."/>
            <person name="Wayne K.J."/>
            <person name="Tettelin H."/>
            <person name="Glass J.I."/>
            <person name="Rusch D."/>
            <person name="Podicherti R."/>
            <person name="Tsui H.-C.T."/>
            <person name="Winkler M.E."/>
        </authorList>
    </citation>
    <scope>NUCLEOTIDE SEQUENCE</scope>
</reference>
<dbReference type="GO" id="GO:0005524">
    <property type="term" value="F:ATP binding"/>
    <property type="evidence" value="ECO:0007669"/>
    <property type="project" value="UniProtKB-KW"/>
</dbReference>
<dbReference type="GO" id="GO:0006431">
    <property type="term" value="P:methionyl-tRNA aminoacylation"/>
    <property type="evidence" value="ECO:0007669"/>
    <property type="project" value="InterPro"/>
</dbReference>
<comment type="subcellular location">
    <subcellularLocation>
        <location evidence="1">Cytoplasm</location>
    </subcellularLocation>
</comment>
<dbReference type="InterPro" id="IPR014758">
    <property type="entry name" value="Met-tRNA_synth"/>
</dbReference>
<evidence type="ECO:0000256" key="2">
    <source>
        <dbReference type="ARBA" id="ARBA00012838"/>
    </source>
</evidence>
<dbReference type="CDD" id="cd00814">
    <property type="entry name" value="MetRS_core"/>
    <property type="match status" value="1"/>
</dbReference>
<evidence type="ECO:0000256" key="7">
    <source>
        <dbReference type="ARBA" id="ARBA00022917"/>
    </source>
</evidence>
<dbReference type="SUPFAM" id="SSF57770">
    <property type="entry name" value="Methionyl-tRNA synthetase (MetRS), Zn-domain"/>
    <property type="match status" value="1"/>
</dbReference>
<dbReference type="GO" id="GO:0005829">
    <property type="term" value="C:cytosol"/>
    <property type="evidence" value="ECO:0007669"/>
    <property type="project" value="TreeGrafter"/>
</dbReference>
<sequence>VTSALPYANNSLHIGHLVEYIQTDIWVRFQRMQGHECIYVCASDAHGTPTMLRAEELNIPPEILIEKISKDHRQDFVTFNISVDNYLHTHATENRELTELIYGRLLSGGYISRRTIKQAYDETRKMFLPDRYVRGQCPNCQTPDQYGDSCENCGATYTPIELKNPISVISGTAPTVRESEHFFFRLQKFESELRAWVPAHVDTAMARKLEEWFEAGLRDWDISRDEPYFGFEIPDNPGKYFYVWFDATIGYMASFLNLCRQSELNFDTFWEKESKAELYHFIGKDIVYFHTLFWPSVLSGASYRKPTGVFVHGFLTVDGKKMSKSRGTFITAKIFSKHLDPDFLRYYYAGKLGPSADDIDLNLEDFLARVNSDLVGKLVNIASRCAGFIHKLNNGK</sequence>
<dbReference type="InterPro" id="IPR029038">
    <property type="entry name" value="MetRS_Zn"/>
</dbReference>
<evidence type="ECO:0000256" key="6">
    <source>
        <dbReference type="ARBA" id="ARBA00022840"/>
    </source>
</evidence>
<keyword evidence="5" id="KW-0547">Nucleotide-binding</keyword>
<evidence type="ECO:0000313" key="12">
    <source>
        <dbReference type="EMBL" id="SVA88892.1"/>
    </source>
</evidence>
<keyword evidence="3" id="KW-0963">Cytoplasm</keyword>
<dbReference type="InterPro" id="IPR001412">
    <property type="entry name" value="aa-tRNA-synth_I_CS"/>
</dbReference>
<evidence type="ECO:0000256" key="10">
    <source>
        <dbReference type="ARBA" id="ARBA00047364"/>
    </source>
</evidence>
<protein>
    <recommendedName>
        <fullName evidence="2">methionine--tRNA ligase</fullName>
        <ecNumber evidence="2">6.1.1.10</ecNumber>
    </recommendedName>
    <alternativeName>
        <fullName evidence="9">Methionyl-tRNA synthetase</fullName>
    </alternativeName>
</protein>
<keyword evidence="4" id="KW-0436">Ligase</keyword>
<evidence type="ECO:0000256" key="8">
    <source>
        <dbReference type="ARBA" id="ARBA00023146"/>
    </source>
</evidence>
<dbReference type="PANTHER" id="PTHR45765:SF1">
    <property type="entry name" value="METHIONINE--TRNA LIGASE, CYTOPLASMIC"/>
    <property type="match status" value="1"/>
</dbReference>
<comment type="catalytic activity">
    <reaction evidence="10">
        <text>tRNA(Met) + L-methionine + ATP = L-methionyl-tRNA(Met) + AMP + diphosphate</text>
        <dbReference type="Rhea" id="RHEA:13481"/>
        <dbReference type="Rhea" id="RHEA-COMP:9667"/>
        <dbReference type="Rhea" id="RHEA-COMP:9698"/>
        <dbReference type="ChEBI" id="CHEBI:30616"/>
        <dbReference type="ChEBI" id="CHEBI:33019"/>
        <dbReference type="ChEBI" id="CHEBI:57844"/>
        <dbReference type="ChEBI" id="CHEBI:78442"/>
        <dbReference type="ChEBI" id="CHEBI:78530"/>
        <dbReference type="ChEBI" id="CHEBI:456215"/>
        <dbReference type="EC" id="6.1.1.10"/>
    </reaction>
</comment>
<keyword evidence="8" id="KW-0030">Aminoacyl-tRNA synthetase</keyword>
<evidence type="ECO:0000256" key="1">
    <source>
        <dbReference type="ARBA" id="ARBA00004496"/>
    </source>
</evidence>